<evidence type="ECO:0000313" key="2">
    <source>
        <dbReference type="Proteomes" id="UP001277761"/>
    </source>
</evidence>
<proteinExistence type="predicted"/>
<organism evidence="1 2">
    <name type="scientific">Patulibacter brassicae</name>
    <dbReference type="NCBI Taxonomy" id="1705717"/>
    <lineage>
        <taxon>Bacteria</taxon>
        <taxon>Bacillati</taxon>
        <taxon>Actinomycetota</taxon>
        <taxon>Thermoleophilia</taxon>
        <taxon>Solirubrobacterales</taxon>
        <taxon>Patulibacteraceae</taxon>
        <taxon>Patulibacter</taxon>
    </lineage>
</organism>
<name>A0ABU4VPV1_9ACTN</name>
<dbReference type="EMBL" id="JAXAVX010000025">
    <property type="protein sequence ID" value="MDX8153895.1"/>
    <property type="molecule type" value="Genomic_DNA"/>
</dbReference>
<sequence length="85" mass="9016">MPARPPTHSPADDDRRWQQAALGVLLDAYPAALHVDELARELDVTASADPLDRAVRDLAGAGLLHRHGPFVLPTRAAVHAAALLG</sequence>
<gene>
    <name evidence="1" type="ORF">SK069_20015</name>
</gene>
<dbReference type="Proteomes" id="UP001277761">
    <property type="component" value="Unassembled WGS sequence"/>
</dbReference>
<evidence type="ECO:0000313" key="1">
    <source>
        <dbReference type="EMBL" id="MDX8153895.1"/>
    </source>
</evidence>
<comment type="caution">
    <text evidence="1">The sequence shown here is derived from an EMBL/GenBank/DDBJ whole genome shotgun (WGS) entry which is preliminary data.</text>
</comment>
<dbReference type="RefSeq" id="WP_319956044.1">
    <property type="nucleotide sequence ID" value="NZ_JAXAVX010000025.1"/>
</dbReference>
<protein>
    <submittedName>
        <fullName evidence="1">Uncharacterized protein</fullName>
    </submittedName>
</protein>
<keyword evidence="2" id="KW-1185">Reference proteome</keyword>
<reference evidence="1 2" key="1">
    <citation type="submission" date="2023-11" db="EMBL/GenBank/DDBJ databases">
        <authorList>
            <person name="Xu M."/>
            <person name="Jiang T."/>
        </authorList>
    </citation>
    <scope>NUCLEOTIDE SEQUENCE [LARGE SCALE GENOMIC DNA]</scope>
    <source>
        <strain evidence="1 2">SD</strain>
    </source>
</reference>
<accession>A0ABU4VPV1</accession>